<dbReference type="EMBL" id="JAMYWD010000002">
    <property type="protein sequence ID" value="KAJ4979708.1"/>
    <property type="molecule type" value="Genomic_DNA"/>
</dbReference>
<dbReference type="Proteomes" id="UP001141806">
    <property type="component" value="Unassembled WGS sequence"/>
</dbReference>
<evidence type="ECO:0000313" key="3">
    <source>
        <dbReference type="Proteomes" id="UP001141806"/>
    </source>
</evidence>
<gene>
    <name evidence="2" type="ORF">NE237_010488</name>
</gene>
<name>A0A9Q0R1A8_9MAGN</name>
<evidence type="ECO:0000313" key="2">
    <source>
        <dbReference type="EMBL" id="KAJ4979708.1"/>
    </source>
</evidence>
<organism evidence="2 3">
    <name type="scientific">Protea cynaroides</name>
    <dbReference type="NCBI Taxonomy" id="273540"/>
    <lineage>
        <taxon>Eukaryota</taxon>
        <taxon>Viridiplantae</taxon>
        <taxon>Streptophyta</taxon>
        <taxon>Embryophyta</taxon>
        <taxon>Tracheophyta</taxon>
        <taxon>Spermatophyta</taxon>
        <taxon>Magnoliopsida</taxon>
        <taxon>Proteales</taxon>
        <taxon>Proteaceae</taxon>
        <taxon>Protea</taxon>
    </lineage>
</organism>
<keyword evidence="3" id="KW-1185">Reference proteome</keyword>
<dbReference type="OrthoDB" id="1938779at2759"/>
<accession>A0A9Q0R1A8</accession>
<protein>
    <submittedName>
        <fullName evidence="2">Uncharacterized protein</fullName>
    </submittedName>
</protein>
<feature type="region of interest" description="Disordered" evidence="1">
    <location>
        <begin position="35"/>
        <end position="56"/>
    </location>
</feature>
<comment type="caution">
    <text evidence="2">The sequence shown here is derived from an EMBL/GenBank/DDBJ whole genome shotgun (WGS) entry which is preliminary data.</text>
</comment>
<proteinExistence type="predicted"/>
<reference evidence="2" key="1">
    <citation type="journal article" date="2023" name="Plant J.">
        <title>The genome of the king protea, Protea cynaroides.</title>
        <authorList>
            <person name="Chang J."/>
            <person name="Duong T.A."/>
            <person name="Schoeman C."/>
            <person name="Ma X."/>
            <person name="Roodt D."/>
            <person name="Barker N."/>
            <person name="Li Z."/>
            <person name="Van de Peer Y."/>
            <person name="Mizrachi E."/>
        </authorList>
    </citation>
    <scope>NUCLEOTIDE SEQUENCE</scope>
    <source>
        <tissue evidence="2">Young leaves</tissue>
    </source>
</reference>
<evidence type="ECO:0000256" key="1">
    <source>
        <dbReference type="SAM" id="MobiDB-lite"/>
    </source>
</evidence>
<sequence length="122" mass="14150">MATFSTGHSFYPKKIYDPPIRPNSRFQICLACSSNHEPAGSQDAKRKNKKEKRKEEEKHLFLRLLGGVEKVGKGLKENLSPKQKGDWKDLMLMSFSFAVYVYISQRIVCAYCAWMSMQKQPW</sequence>
<dbReference type="AlphaFoldDB" id="A0A9Q0R1A8"/>